<accession>A0A100JUT8</accession>
<evidence type="ECO:0000313" key="2">
    <source>
        <dbReference type="Proteomes" id="UP000067448"/>
    </source>
</evidence>
<name>A0A100JUT8_STRSC</name>
<proteinExistence type="predicted"/>
<reference evidence="2" key="3">
    <citation type="submission" date="2016-02" db="EMBL/GenBank/DDBJ databases">
        <title>Draft genome of pathogenic Streptomyces sp. in Japan.</title>
        <authorList>
            <person name="Tomihama T."/>
            <person name="Ikenaga M."/>
            <person name="Sakai M."/>
            <person name="Okubo T."/>
            <person name="Ikeda S."/>
        </authorList>
    </citation>
    <scope>NUCLEOTIDE SEQUENCE [LARGE SCALE GENOMIC DNA]</scope>
    <source>
        <strain evidence="2">S58</strain>
    </source>
</reference>
<reference evidence="1 2" key="2">
    <citation type="journal article" date="2016" name="Genome Announc.">
        <title>Draft Genome Sequences of Streptomyces scabiei S58, Streptomyces turgidiscabies T45, and Streptomyces acidiscabies a10, the Pathogens of Potato Common Scab, Isolated in Japan.</title>
        <authorList>
            <person name="Tomihama T."/>
            <person name="Nishi Y."/>
            <person name="Sakai M."/>
            <person name="Ikenaga M."/>
            <person name="Okubo T."/>
            <person name="Ikeda S."/>
        </authorList>
    </citation>
    <scope>NUCLEOTIDE SEQUENCE [LARGE SCALE GENOMIC DNA]</scope>
    <source>
        <strain evidence="1 2">S58</strain>
    </source>
</reference>
<evidence type="ECO:0000313" key="1">
    <source>
        <dbReference type="EMBL" id="GAQ66085.1"/>
    </source>
</evidence>
<organism evidence="1 2">
    <name type="scientific">Streptomyces scabiei</name>
    <dbReference type="NCBI Taxonomy" id="1930"/>
    <lineage>
        <taxon>Bacteria</taxon>
        <taxon>Bacillati</taxon>
        <taxon>Actinomycetota</taxon>
        <taxon>Actinomycetes</taxon>
        <taxon>Kitasatosporales</taxon>
        <taxon>Streptomycetaceae</taxon>
        <taxon>Streptomyces</taxon>
    </lineage>
</organism>
<dbReference type="EMBL" id="BCMM01000037">
    <property type="protein sequence ID" value="GAQ66085.1"/>
    <property type="molecule type" value="Genomic_DNA"/>
</dbReference>
<dbReference type="RefSeq" id="WP_234385804.1">
    <property type="nucleotide sequence ID" value="NZ_BCMM01000037.1"/>
</dbReference>
<dbReference type="AlphaFoldDB" id="A0A100JUT8"/>
<comment type="caution">
    <text evidence="1">The sequence shown here is derived from an EMBL/GenBank/DDBJ whole genome shotgun (WGS) entry which is preliminary data.</text>
</comment>
<sequence>MRNDPDMLVMSDGARVVARRPTKPKISTAIANLQRGDVVIVERVVEEESGDWYVQVLMREDNTFQVEYRDGAPAEHYQTRTVSREKVVAAVLGWVRGEPDWKVAFIWNNIASWFEDSDDS</sequence>
<protein>
    <submittedName>
        <fullName evidence="1">Uncharacterized protein</fullName>
    </submittedName>
</protein>
<gene>
    <name evidence="1" type="ORF">SsS58_06515</name>
</gene>
<reference evidence="2" key="1">
    <citation type="submission" date="2015-11" db="EMBL/GenBank/DDBJ databases">
        <authorList>
            <consortium name="Cross-ministerial Strategic Innovation Promotion Program (SIP) consortium"/>
            <person name="Tomihama T."/>
            <person name="Ikenaga M."/>
            <person name="Sakai M."/>
            <person name="Okubo T."/>
            <person name="Ikeda S."/>
        </authorList>
    </citation>
    <scope>NUCLEOTIDE SEQUENCE [LARGE SCALE GENOMIC DNA]</scope>
    <source>
        <strain evidence="2">S58</strain>
    </source>
</reference>
<dbReference type="Proteomes" id="UP000067448">
    <property type="component" value="Unassembled WGS sequence"/>
</dbReference>